<dbReference type="Proteomes" id="UP001611339">
    <property type="component" value="Unassembled WGS sequence"/>
</dbReference>
<dbReference type="PANTHER" id="PTHR43877">
    <property type="entry name" value="AMINOALKYLPHOSPHONATE N-ACETYLTRANSFERASE-RELATED-RELATED"/>
    <property type="match status" value="1"/>
</dbReference>
<keyword evidence="6" id="KW-1185">Reference proteome</keyword>
<dbReference type="InterPro" id="IPR016181">
    <property type="entry name" value="Acyl_CoA_acyltransferase"/>
</dbReference>
<dbReference type="PROSITE" id="PS51186">
    <property type="entry name" value="GNAT"/>
    <property type="match status" value="1"/>
</dbReference>
<dbReference type="CDD" id="cd04301">
    <property type="entry name" value="NAT_SF"/>
    <property type="match status" value="1"/>
</dbReference>
<dbReference type="GO" id="GO:0016746">
    <property type="term" value="F:acyltransferase activity"/>
    <property type="evidence" value="ECO:0007669"/>
    <property type="project" value="UniProtKB-KW"/>
</dbReference>
<evidence type="ECO:0000259" key="4">
    <source>
        <dbReference type="PROSITE" id="PS51186"/>
    </source>
</evidence>
<name>A0ABW7UBN2_9ACTN</name>
<dbReference type="RefSeq" id="WP_398711330.1">
    <property type="nucleotide sequence ID" value="NZ_JBIRUI010000012.1"/>
</dbReference>
<evidence type="ECO:0000256" key="2">
    <source>
        <dbReference type="ARBA" id="ARBA00023315"/>
    </source>
</evidence>
<reference evidence="5 6" key="1">
    <citation type="submission" date="2024-10" db="EMBL/GenBank/DDBJ databases">
        <title>The Natural Products Discovery Center: Release of the First 8490 Sequenced Strains for Exploring Actinobacteria Biosynthetic Diversity.</title>
        <authorList>
            <person name="Kalkreuter E."/>
            <person name="Kautsar S.A."/>
            <person name="Yang D."/>
            <person name="Bader C.D."/>
            <person name="Teijaro C.N."/>
            <person name="Fluegel L."/>
            <person name="Davis C.M."/>
            <person name="Simpson J.R."/>
            <person name="Lauterbach L."/>
            <person name="Steele A.D."/>
            <person name="Gui C."/>
            <person name="Meng S."/>
            <person name="Li G."/>
            <person name="Viehrig K."/>
            <person name="Ye F."/>
            <person name="Su P."/>
            <person name="Kiefer A.F."/>
            <person name="Nichols A."/>
            <person name="Cepeda A.J."/>
            <person name="Yan W."/>
            <person name="Fan B."/>
            <person name="Jiang Y."/>
            <person name="Adhikari A."/>
            <person name="Zheng C.-J."/>
            <person name="Schuster L."/>
            <person name="Cowan T.M."/>
            <person name="Smanski M.J."/>
            <person name="Chevrette M.G."/>
            <person name="De Carvalho L.P.S."/>
            <person name="Shen B."/>
        </authorList>
    </citation>
    <scope>NUCLEOTIDE SEQUENCE [LARGE SCALE GENOMIC DNA]</scope>
    <source>
        <strain evidence="5 6">NPDC020602</strain>
    </source>
</reference>
<proteinExistence type="predicted"/>
<gene>
    <name evidence="5" type="ORF">ACH407_26195</name>
</gene>
<evidence type="ECO:0000256" key="1">
    <source>
        <dbReference type="ARBA" id="ARBA00022679"/>
    </source>
</evidence>
<dbReference type="EC" id="2.3.-.-" evidence="5"/>
<keyword evidence="2 5" id="KW-0012">Acyltransferase</keyword>
<evidence type="ECO:0000313" key="6">
    <source>
        <dbReference type="Proteomes" id="UP001611339"/>
    </source>
</evidence>
<evidence type="ECO:0000313" key="5">
    <source>
        <dbReference type="EMBL" id="MFI1717050.1"/>
    </source>
</evidence>
<dbReference type="Gene3D" id="3.40.630.30">
    <property type="match status" value="1"/>
</dbReference>
<dbReference type="InterPro" id="IPR000182">
    <property type="entry name" value="GNAT_dom"/>
</dbReference>
<comment type="caution">
    <text evidence="5">The sequence shown here is derived from an EMBL/GenBank/DDBJ whole genome shotgun (WGS) entry which is preliminary data.</text>
</comment>
<dbReference type="SUPFAM" id="SSF55729">
    <property type="entry name" value="Acyl-CoA N-acyltransferases (Nat)"/>
    <property type="match status" value="1"/>
</dbReference>
<protein>
    <submittedName>
        <fullName evidence="5">GNAT family N-acetyltransferase</fullName>
        <ecNumber evidence="5">2.3.-.-</ecNumber>
    </submittedName>
</protein>
<dbReference type="Pfam" id="PF00583">
    <property type="entry name" value="Acetyltransf_1"/>
    <property type="match status" value="1"/>
</dbReference>
<sequence>MKSARTAVCQGGAAGNRLAAMLLDLEVDGRALRVRDLEPDDEPDVLGLFEACEDWFGHAFGQPAMPGDVQSLYYDLPEGAEFEDKVILVIEAEGRIIGLVDAVREYPERGACSVGSFLIHPEYRRYGLGRTVASALIGALVADGCTEVIASVAEGWRPGLKFLDALGFASEAPREAAPAHRNPGPGERPTVRARLRIPPAPPAS</sequence>
<feature type="domain" description="N-acetyltransferase" evidence="4">
    <location>
        <begin position="32"/>
        <end position="198"/>
    </location>
</feature>
<dbReference type="EMBL" id="JBIRUI010000012">
    <property type="protein sequence ID" value="MFI1717050.1"/>
    <property type="molecule type" value="Genomic_DNA"/>
</dbReference>
<organism evidence="5 6">
    <name type="scientific">Streptomyces litmocidini</name>
    <dbReference type="NCBI Taxonomy" id="67318"/>
    <lineage>
        <taxon>Bacteria</taxon>
        <taxon>Bacillati</taxon>
        <taxon>Actinomycetota</taxon>
        <taxon>Actinomycetes</taxon>
        <taxon>Kitasatosporales</taxon>
        <taxon>Streptomycetaceae</taxon>
        <taxon>Streptomyces</taxon>
    </lineage>
</organism>
<keyword evidence="1 5" id="KW-0808">Transferase</keyword>
<feature type="region of interest" description="Disordered" evidence="3">
    <location>
        <begin position="174"/>
        <end position="204"/>
    </location>
</feature>
<evidence type="ECO:0000256" key="3">
    <source>
        <dbReference type="SAM" id="MobiDB-lite"/>
    </source>
</evidence>
<dbReference type="InterPro" id="IPR050832">
    <property type="entry name" value="Bact_Acetyltransf"/>
</dbReference>
<accession>A0ABW7UBN2</accession>